<dbReference type="SMART" id="SM00530">
    <property type="entry name" value="HTH_XRE"/>
    <property type="match status" value="1"/>
</dbReference>
<dbReference type="AlphaFoldDB" id="A0A1B2I5L6"/>
<dbReference type="CDD" id="cd00093">
    <property type="entry name" value="HTH_XRE"/>
    <property type="match status" value="1"/>
</dbReference>
<dbReference type="SUPFAM" id="SSF47413">
    <property type="entry name" value="lambda repressor-like DNA-binding domains"/>
    <property type="match status" value="1"/>
</dbReference>
<dbReference type="RefSeq" id="WP_066745214.1">
    <property type="nucleotide sequence ID" value="NZ_CAUFKJ010000051.1"/>
</dbReference>
<dbReference type="SUPFAM" id="SSF51182">
    <property type="entry name" value="RmlC-like cupins"/>
    <property type="match status" value="1"/>
</dbReference>
<proteinExistence type="predicted"/>
<dbReference type="PROSITE" id="PS50943">
    <property type="entry name" value="HTH_CROC1"/>
    <property type="match status" value="1"/>
</dbReference>
<evidence type="ECO:0000313" key="4">
    <source>
        <dbReference type="Proteomes" id="UP000093044"/>
    </source>
</evidence>
<name>A0A1B2I5L6_9BACT</name>
<feature type="domain" description="HTH cro/C1-type" evidence="2">
    <location>
        <begin position="7"/>
        <end position="61"/>
    </location>
</feature>
<dbReference type="GeneID" id="83058055"/>
<dbReference type="GO" id="GO:0003677">
    <property type="term" value="F:DNA binding"/>
    <property type="evidence" value="ECO:0007669"/>
    <property type="project" value="UniProtKB-KW"/>
</dbReference>
<dbReference type="PANTHER" id="PTHR46797:SF1">
    <property type="entry name" value="METHYLPHOSPHONATE SYNTHASE"/>
    <property type="match status" value="1"/>
</dbReference>
<dbReference type="InterPro" id="IPR001387">
    <property type="entry name" value="Cro/C1-type_HTH"/>
</dbReference>
<dbReference type="KEGG" id="cpor:BED41_09365"/>
<dbReference type="InterPro" id="IPR013096">
    <property type="entry name" value="Cupin_2"/>
</dbReference>
<dbReference type="GO" id="GO:0003700">
    <property type="term" value="F:DNA-binding transcription factor activity"/>
    <property type="evidence" value="ECO:0007669"/>
    <property type="project" value="TreeGrafter"/>
</dbReference>
<organism evidence="3 4">
    <name type="scientific">Cloacibacillus porcorum</name>
    <dbReference type="NCBI Taxonomy" id="1197717"/>
    <lineage>
        <taxon>Bacteria</taxon>
        <taxon>Thermotogati</taxon>
        <taxon>Synergistota</taxon>
        <taxon>Synergistia</taxon>
        <taxon>Synergistales</taxon>
        <taxon>Synergistaceae</taxon>
        <taxon>Cloacibacillus</taxon>
    </lineage>
</organism>
<evidence type="ECO:0000256" key="1">
    <source>
        <dbReference type="ARBA" id="ARBA00023125"/>
    </source>
</evidence>
<accession>A0A1B2I5L6</accession>
<keyword evidence="1" id="KW-0238">DNA-binding</keyword>
<sequence length="182" mass="20847">MHFGETIKCHRKENGWTLKELSERCGLSVAQLSKLENEKSSASIDSLRKLANVFRIPLSSITLTESEQKLSPVLDGEGFIVRWCRRGDDNVTVRYLTLNREARMQPMIVTIPAGMDTGASKSHPGDEFFYVLDGRVRFFYGDEAFDVKRGDFIYYNGLFQHHWQNMSDSEARIMTCNDPPVM</sequence>
<evidence type="ECO:0000313" key="3">
    <source>
        <dbReference type="EMBL" id="ANZ45260.1"/>
    </source>
</evidence>
<dbReference type="InterPro" id="IPR010982">
    <property type="entry name" value="Lambda_DNA-bd_dom_sf"/>
</dbReference>
<dbReference type="STRING" id="1197717.BED41_09365"/>
<gene>
    <name evidence="3" type="ORF">BED41_09365</name>
</gene>
<reference evidence="3" key="1">
    <citation type="submission" date="2016-08" db="EMBL/GenBank/DDBJ databases">
        <title>Complete genome of Cloacibacillus porcorum.</title>
        <authorList>
            <person name="Looft T."/>
            <person name="Bayles D.O."/>
            <person name="Alt D.P."/>
        </authorList>
    </citation>
    <scope>NUCLEOTIDE SEQUENCE [LARGE SCALE GENOMIC DNA]</scope>
    <source>
        <strain evidence="3">CL-84</strain>
    </source>
</reference>
<dbReference type="Gene3D" id="1.10.260.40">
    <property type="entry name" value="lambda repressor-like DNA-binding domains"/>
    <property type="match status" value="1"/>
</dbReference>
<dbReference type="Pfam" id="PF01381">
    <property type="entry name" value="HTH_3"/>
    <property type="match status" value="1"/>
</dbReference>
<dbReference type="OrthoDB" id="9814553at2"/>
<dbReference type="PANTHER" id="PTHR46797">
    <property type="entry name" value="HTH-TYPE TRANSCRIPTIONAL REGULATOR"/>
    <property type="match status" value="1"/>
</dbReference>
<dbReference type="Pfam" id="PF07883">
    <property type="entry name" value="Cupin_2"/>
    <property type="match status" value="1"/>
</dbReference>
<dbReference type="InterPro" id="IPR014710">
    <property type="entry name" value="RmlC-like_jellyroll"/>
</dbReference>
<dbReference type="EMBL" id="CP016757">
    <property type="protein sequence ID" value="ANZ45260.1"/>
    <property type="molecule type" value="Genomic_DNA"/>
</dbReference>
<protein>
    <recommendedName>
        <fullName evidence="2">HTH cro/C1-type domain-containing protein</fullName>
    </recommendedName>
</protein>
<dbReference type="InterPro" id="IPR011051">
    <property type="entry name" value="RmlC_Cupin_sf"/>
</dbReference>
<evidence type="ECO:0000259" key="2">
    <source>
        <dbReference type="PROSITE" id="PS50943"/>
    </source>
</evidence>
<dbReference type="InterPro" id="IPR050807">
    <property type="entry name" value="TransReg_Diox_bact_type"/>
</dbReference>
<dbReference type="CDD" id="cd02209">
    <property type="entry name" value="cupin_XRE_C"/>
    <property type="match status" value="1"/>
</dbReference>
<dbReference type="Gene3D" id="2.60.120.10">
    <property type="entry name" value="Jelly Rolls"/>
    <property type="match status" value="1"/>
</dbReference>
<dbReference type="Proteomes" id="UP000093044">
    <property type="component" value="Chromosome"/>
</dbReference>
<keyword evidence="4" id="KW-1185">Reference proteome</keyword>
<dbReference type="GO" id="GO:0005829">
    <property type="term" value="C:cytosol"/>
    <property type="evidence" value="ECO:0007669"/>
    <property type="project" value="TreeGrafter"/>
</dbReference>